<evidence type="ECO:0000256" key="6">
    <source>
        <dbReference type="SAM" id="MobiDB-lite"/>
    </source>
</evidence>
<keyword evidence="5 7" id="KW-0472">Membrane</keyword>
<feature type="transmembrane region" description="Helical" evidence="7">
    <location>
        <begin position="149"/>
        <end position="169"/>
    </location>
</feature>
<feature type="transmembrane region" description="Helical" evidence="7">
    <location>
        <begin position="480"/>
        <end position="501"/>
    </location>
</feature>
<dbReference type="PANTHER" id="PTHR47089:SF1">
    <property type="entry name" value="GUANOSINE ABC TRANSPORTER PERMEASE PROTEIN NUPP"/>
    <property type="match status" value="1"/>
</dbReference>
<feature type="transmembrane region" description="Helical" evidence="7">
    <location>
        <begin position="272"/>
        <end position="292"/>
    </location>
</feature>
<name>A0A221SZE3_9DEIO</name>
<feature type="transmembrane region" description="Helical" evidence="7">
    <location>
        <begin position="507"/>
        <end position="526"/>
    </location>
</feature>
<dbReference type="CDD" id="cd06580">
    <property type="entry name" value="TM_PBP1_transp_TpRbsC_like"/>
    <property type="match status" value="1"/>
</dbReference>
<dbReference type="EMBL" id="CP021081">
    <property type="protein sequence ID" value="ASN82015.1"/>
    <property type="molecule type" value="Genomic_DNA"/>
</dbReference>
<gene>
    <name evidence="8" type="ORF">DFI_04750</name>
</gene>
<reference evidence="8 9" key="1">
    <citation type="submission" date="2017-05" db="EMBL/GenBank/DDBJ databases">
        <title>The complete genome sequence of Deinococcus ficus isolated from the rhizosphere of the Ficus religiosa L. in Taiwan.</title>
        <authorList>
            <person name="Wu K.-M."/>
            <person name="Liao T.-L."/>
            <person name="Liu Y.-M."/>
            <person name="Young C.-C."/>
            <person name="Tsai S.-F."/>
        </authorList>
    </citation>
    <scope>NUCLEOTIDE SEQUENCE [LARGE SCALE GENOMIC DNA]</scope>
    <source>
        <strain evidence="8 9">CC-FR2-10</strain>
    </source>
</reference>
<feature type="transmembrane region" description="Helical" evidence="7">
    <location>
        <begin position="67"/>
        <end position="87"/>
    </location>
</feature>
<evidence type="ECO:0000256" key="4">
    <source>
        <dbReference type="ARBA" id="ARBA00022989"/>
    </source>
</evidence>
<evidence type="ECO:0000256" key="2">
    <source>
        <dbReference type="ARBA" id="ARBA00022475"/>
    </source>
</evidence>
<evidence type="ECO:0000313" key="9">
    <source>
        <dbReference type="Proteomes" id="UP000259030"/>
    </source>
</evidence>
<keyword evidence="4 7" id="KW-1133">Transmembrane helix</keyword>
<evidence type="ECO:0000256" key="1">
    <source>
        <dbReference type="ARBA" id="ARBA00004651"/>
    </source>
</evidence>
<feature type="transmembrane region" description="Helical" evidence="7">
    <location>
        <begin position="181"/>
        <end position="203"/>
    </location>
</feature>
<dbReference type="InterPro" id="IPR001851">
    <property type="entry name" value="ABC_transp_permease"/>
</dbReference>
<dbReference type="PANTHER" id="PTHR47089">
    <property type="entry name" value="ABC TRANSPORTER, PERMEASE PROTEIN"/>
    <property type="match status" value="1"/>
</dbReference>
<keyword evidence="9" id="KW-1185">Reference proteome</keyword>
<feature type="transmembrane region" description="Helical" evidence="7">
    <location>
        <begin position="44"/>
        <end position="61"/>
    </location>
</feature>
<evidence type="ECO:0000256" key="3">
    <source>
        <dbReference type="ARBA" id="ARBA00022692"/>
    </source>
</evidence>
<dbReference type="Pfam" id="PF02653">
    <property type="entry name" value="BPD_transp_2"/>
    <property type="match status" value="2"/>
</dbReference>
<feature type="transmembrane region" description="Helical" evidence="7">
    <location>
        <begin position="298"/>
        <end position="318"/>
    </location>
</feature>
<evidence type="ECO:0000256" key="5">
    <source>
        <dbReference type="ARBA" id="ARBA00023136"/>
    </source>
</evidence>
<dbReference type="STRING" id="317577.GCA_000419625_00186"/>
<dbReference type="Proteomes" id="UP000259030">
    <property type="component" value="Chromosome"/>
</dbReference>
<feature type="transmembrane region" description="Helical" evidence="7">
    <location>
        <begin position="556"/>
        <end position="574"/>
    </location>
</feature>
<organism evidence="8 9">
    <name type="scientific">Deinococcus ficus</name>
    <dbReference type="NCBI Taxonomy" id="317577"/>
    <lineage>
        <taxon>Bacteria</taxon>
        <taxon>Thermotogati</taxon>
        <taxon>Deinococcota</taxon>
        <taxon>Deinococci</taxon>
        <taxon>Deinococcales</taxon>
        <taxon>Deinococcaceae</taxon>
        <taxon>Deinococcus</taxon>
    </lineage>
</organism>
<accession>A0A221SZE3</accession>
<dbReference type="RefSeq" id="WP_081425712.1">
    <property type="nucleotide sequence ID" value="NZ_CP021081.1"/>
</dbReference>
<feature type="region of interest" description="Disordered" evidence="6">
    <location>
        <begin position="671"/>
        <end position="717"/>
    </location>
</feature>
<sequence>MTHDPDPRPSPTAAVIARIASGAGLLGMLLFPLAALGRGFDADAVLLHLSGSLLTLGAAAPERLPETGTVLALGWVALALLAATLFGAVQRTRWFWITGLLAALAAFADVLLLNSALGAEVARVANDAALRPGAKRQLRNFYGGGGMNLGLLLPILGGLISAGAGLSARRAWHDRFNRVRGLLVPATAITLAILVGAIVVLVVQPAVNLSGKPLGLWGGWLAKSDLVYFVYSTLFAPVTRFNSLLDSLKLATPLIFTGLSVAFAFRTGLFNIGAPGQLTIGAIFAMLVGVYGPAGLGWLLLPLSIVAAGLGGALWGAIPGLLKARFGSSEVINTIMLNYIASAIFVTMLGSTKIFGVQLIGAALLALAAIPLVNLLLRRLPNLNPVAKAPLFAVAYLLAARALYSLLTAALPTQVFTNTIRVDGYEAKSQELQETSRLPTMIDLLNVGTADTVKISLGLLFALAAYLLVRTFLKAGNRNLIALAAALVAGAVTWRIGVPVVTPGNTFNASFLIALAGVILFGTLMWRTSTGYALRAVGLSPKAAEYGGISVAKNTVLAMTVAGMFAGLAGTHYVNGGAMDEYALRGNTPVNVGFDGIAVALMGQNTPAGVVASALLFGTIDTGGVDVDQKLDGVSKDIVTVLKALVVLFIAAGGFLSRRIIDPPPAALTGGNTAPPAAVEVTSAVPAPSQTPTPQVAPGEYRTPEAQTPDQKKEDQA</sequence>
<proteinExistence type="predicted"/>
<protein>
    <submittedName>
        <fullName evidence="8">ABC transporter permease</fullName>
    </submittedName>
</protein>
<dbReference type="KEGG" id="dfc:DFI_04750"/>
<dbReference type="GO" id="GO:0005886">
    <property type="term" value="C:plasma membrane"/>
    <property type="evidence" value="ECO:0007669"/>
    <property type="project" value="UniProtKB-SubCell"/>
</dbReference>
<keyword evidence="2" id="KW-1003">Cell membrane</keyword>
<feature type="transmembrane region" description="Helical" evidence="7">
    <location>
        <begin position="15"/>
        <end position="37"/>
    </location>
</feature>
<evidence type="ECO:0000313" key="8">
    <source>
        <dbReference type="EMBL" id="ASN82015.1"/>
    </source>
</evidence>
<feature type="transmembrane region" description="Helical" evidence="7">
    <location>
        <begin position="389"/>
        <end position="411"/>
    </location>
</feature>
<dbReference type="GO" id="GO:0022857">
    <property type="term" value="F:transmembrane transporter activity"/>
    <property type="evidence" value="ECO:0007669"/>
    <property type="project" value="InterPro"/>
</dbReference>
<feature type="transmembrane region" description="Helical" evidence="7">
    <location>
        <begin position="330"/>
        <end position="349"/>
    </location>
</feature>
<feature type="transmembrane region" description="Helical" evidence="7">
    <location>
        <begin position="455"/>
        <end position="473"/>
    </location>
</feature>
<dbReference type="AlphaFoldDB" id="A0A221SZE3"/>
<keyword evidence="3 7" id="KW-0812">Transmembrane</keyword>
<feature type="transmembrane region" description="Helical" evidence="7">
    <location>
        <begin position="355"/>
        <end position="377"/>
    </location>
</feature>
<feature type="transmembrane region" description="Helical" evidence="7">
    <location>
        <begin position="638"/>
        <end position="656"/>
    </location>
</feature>
<evidence type="ECO:0000256" key="7">
    <source>
        <dbReference type="SAM" id="Phobius"/>
    </source>
</evidence>
<comment type="subcellular location">
    <subcellularLocation>
        <location evidence="1">Cell membrane</location>
        <topology evidence="1">Multi-pass membrane protein</topology>
    </subcellularLocation>
</comment>
<feature type="transmembrane region" description="Helical" evidence="7">
    <location>
        <begin position="94"/>
        <end position="113"/>
    </location>
</feature>